<evidence type="ECO:0000313" key="7">
    <source>
        <dbReference type="EMBL" id="CAB4619054.1"/>
    </source>
</evidence>
<evidence type="ECO:0000259" key="3">
    <source>
        <dbReference type="Pfam" id="PF00501"/>
    </source>
</evidence>
<evidence type="ECO:0000313" key="12">
    <source>
        <dbReference type="EMBL" id="CAB5077270.1"/>
    </source>
</evidence>
<dbReference type="InterPro" id="IPR020845">
    <property type="entry name" value="AMP-binding_CS"/>
</dbReference>
<dbReference type="EMBL" id="CAFBNJ010000002">
    <property type="protein sequence ID" value="CAB4939684.1"/>
    <property type="molecule type" value="Genomic_DNA"/>
</dbReference>
<dbReference type="PANTHER" id="PTHR43201:SF5">
    <property type="entry name" value="MEDIUM-CHAIN ACYL-COA LIGASE ACSF2, MITOCHONDRIAL"/>
    <property type="match status" value="1"/>
</dbReference>
<reference evidence="9" key="1">
    <citation type="submission" date="2020-05" db="EMBL/GenBank/DDBJ databases">
        <authorList>
            <person name="Chiriac C."/>
            <person name="Salcher M."/>
            <person name="Ghai R."/>
            <person name="Kavagutti S V."/>
        </authorList>
    </citation>
    <scope>NUCLEOTIDE SEQUENCE</scope>
</reference>
<name>A0A6J6WD06_9ZZZZ</name>
<dbReference type="InterPro" id="IPR025110">
    <property type="entry name" value="AMP-bd_C"/>
</dbReference>
<dbReference type="EMBL" id="CAFBRD010000049">
    <property type="protein sequence ID" value="CAB5077270.1"/>
    <property type="molecule type" value="Genomic_DNA"/>
</dbReference>
<keyword evidence="2" id="KW-0436">Ligase</keyword>
<dbReference type="Pfam" id="PF13193">
    <property type="entry name" value="AMP-binding_C"/>
    <property type="match status" value="1"/>
</dbReference>
<comment type="similarity">
    <text evidence="1">Belongs to the ATP-dependent AMP-binding enzyme family.</text>
</comment>
<dbReference type="Gene3D" id="3.30.300.30">
    <property type="match status" value="1"/>
</dbReference>
<dbReference type="InterPro" id="IPR045851">
    <property type="entry name" value="AMP-bd_C_sf"/>
</dbReference>
<dbReference type="SUPFAM" id="SSF56801">
    <property type="entry name" value="Acetyl-CoA synthetase-like"/>
    <property type="match status" value="1"/>
</dbReference>
<gene>
    <name evidence="6" type="ORF">UFOPK1762_01615</name>
    <name evidence="7" type="ORF">UFOPK1906_00609</name>
    <name evidence="8" type="ORF">UFOPK2624_00813</name>
    <name evidence="9" type="ORF">UFOPK2969_00223</name>
    <name evidence="5" type="ORF">UFOPK3331_01424</name>
    <name evidence="10" type="ORF">UFOPK3785_00096</name>
    <name evidence="11" type="ORF">UFOPK3927_00663</name>
    <name evidence="12" type="ORF">UFOPK4371_00983</name>
</gene>
<dbReference type="EMBL" id="CAESAL010000059">
    <property type="protein sequence ID" value="CAB4344835.1"/>
    <property type="molecule type" value="Genomic_DNA"/>
</dbReference>
<evidence type="ECO:0000313" key="11">
    <source>
        <dbReference type="EMBL" id="CAB4980071.1"/>
    </source>
</evidence>
<evidence type="ECO:0000313" key="6">
    <source>
        <dbReference type="EMBL" id="CAB4595863.1"/>
    </source>
</evidence>
<evidence type="ECO:0000313" key="10">
    <source>
        <dbReference type="EMBL" id="CAB4939684.1"/>
    </source>
</evidence>
<evidence type="ECO:0000256" key="1">
    <source>
        <dbReference type="ARBA" id="ARBA00006432"/>
    </source>
</evidence>
<evidence type="ECO:0000313" key="8">
    <source>
        <dbReference type="EMBL" id="CAB4705933.1"/>
    </source>
</evidence>
<evidence type="ECO:0000313" key="9">
    <source>
        <dbReference type="EMBL" id="CAB4783042.1"/>
    </source>
</evidence>
<feature type="domain" description="AMP-binding enzyme C-terminal" evidence="4">
    <location>
        <begin position="465"/>
        <end position="539"/>
    </location>
</feature>
<proteinExistence type="inferred from homology"/>
<dbReference type="EMBL" id="CAFAAD010000009">
    <property type="protein sequence ID" value="CAB4783042.1"/>
    <property type="molecule type" value="Genomic_DNA"/>
</dbReference>
<dbReference type="EMBL" id="CAFBOK010000060">
    <property type="protein sequence ID" value="CAB4980071.1"/>
    <property type="molecule type" value="Genomic_DNA"/>
</dbReference>
<accession>A0A6J6WD06</accession>
<organism evidence="9">
    <name type="scientific">freshwater metagenome</name>
    <dbReference type="NCBI Taxonomy" id="449393"/>
    <lineage>
        <taxon>unclassified sequences</taxon>
        <taxon>metagenomes</taxon>
        <taxon>ecological metagenomes</taxon>
    </lineage>
</organism>
<feature type="domain" description="AMP-dependent synthetase/ligase" evidence="3">
    <location>
        <begin position="51"/>
        <end position="415"/>
    </location>
</feature>
<dbReference type="InterPro" id="IPR000873">
    <property type="entry name" value="AMP-dep_synth/lig_dom"/>
</dbReference>
<dbReference type="PROSITE" id="PS00455">
    <property type="entry name" value="AMP_BINDING"/>
    <property type="match status" value="1"/>
</dbReference>
<dbReference type="Gene3D" id="3.40.50.12780">
    <property type="entry name" value="N-terminal domain of ligase-like"/>
    <property type="match status" value="1"/>
</dbReference>
<dbReference type="PANTHER" id="PTHR43201">
    <property type="entry name" value="ACYL-COA SYNTHETASE"/>
    <property type="match status" value="1"/>
</dbReference>
<evidence type="ECO:0000313" key="5">
    <source>
        <dbReference type="EMBL" id="CAB4344835.1"/>
    </source>
</evidence>
<sequence>MVHSVQGRGSGISADPVLEKGTILQMSTDVWRSGSQSTIPALLMQRLEVDPDGPYLDVCGDTVTAAQLVDVSGRLAASLRTMGISQGDRVATLIENSIEAVYAWWGIILAGAIAVPVNTAYKGEYLRHQLADSGSKVVIVAAEFLGRLEAVVETIDSVQHVVIISDVPSAIGGVTASLWDELLTSDATLPEISTKPSDLGTFIYTGGTTGLSKGCMLSHNYHEALTRQIGICWERTAEDVVWTPLPLFHFNAITTAVIGPLVFGGRSAIYRRFSVSNFWPEMNRVGATITSTLGTMAYLLAHDVDRPEMPRSGAPEANTTLRLLGAAPMPTEVDDIMKNRFGLTTFSAAYGVTEASLISWQPPGGYNKPNAAGVINEEYFDVRIFDDEDNEVPRGNRGEIVIRPKRPEVMFAGYWGRPEVTVETSRNWWYHTGDIGIVDEDNFLFFVDRKADYLRRRGENIASFEVESIIMGHGQIADVAVHAVPSPLTEDDLKITATLVEGATVSEEELFLWCVDQLPYFALPRFIEFRADLPRSPVGRVLKRELRDEGVTTITWDLEQSGVVFEKR</sequence>
<dbReference type="InterPro" id="IPR042099">
    <property type="entry name" value="ANL_N_sf"/>
</dbReference>
<dbReference type="EMBL" id="CAEZVC010000026">
    <property type="protein sequence ID" value="CAB4619054.1"/>
    <property type="molecule type" value="Genomic_DNA"/>
</dbReference>
<dbReference type="GO" id="GO:0031956">
    <property type="term" value="F:medium-chain fatty acid-CoA ligase activity"/>
    <property type="evidence" value="ECO:0007669"/>
    <property type="project" value="TreeGrafter"/>
</dbReference>
<evidence type="ECO:0000256" key="2">
    <source>
        <dbReference type="ARBA" id="ARBA00022598"/>
    </source>
</evidence>
<dbReference type="EMBL" id="CAEZXY010000027">
    <property type="protein sequence ID" value="CAB4705933.1"/>
    <property type="molecule type" value="Genomic_DNA"/>
</dbReference>
<dbReference type="AlphaFoldDB" id="A0A6J6WD06"/>
<dbReference type="EMBL" id="CAEZTY010000083">
    <property type="protein sequence ID" value="CAB4595863.1"/>
    <property type="molecule type" value="Genomic_DNA"/>
</dbReference>
<dbReference type="GO" id="GO:0006631">
    <property type="term" value="P:fatty acid metabolic process"/>
    <property type="evidence" value="ECO:0007669"/>
    <property type="project" value="TreeGrafter"/>
</dbReference>
<evidence type="ECO:0000259" key="4">
    <source>
        <dbReference type="Pfam" id="PF13193"/>
    </source>
</evidence>
<protein>
    <submittedName>
        <fullName evidence="9">Unannotated protein</fullName>
    </submittedName>
</protein>
<dbReference type="Pfam" id="PF00501">
    <property type="entry name" value="AMP-binding"/>
    <property type="match status" value="1"/>
</dbReference>